<protein>
    <submittedName>
        <fullName evidence="1">Uncharacterized protein</fullName>
    </submittedName>
</protein>
<evidence type="ECO:0000313" key="2">
    <source>
        <dbReference type="Proteomes" id="UP000188532"/>
    </source>
</evidence>
<reference evidence="1 2" key="1">
    <citation type="submission" date="2017-02" db="EMBL/GenBank/DDBJ databases">
        <title>Complete genome sequences of Mycobacterium kansasii strains isolated from rhesus macaques.</title>
        <authorList>
            <person name="Panda A."/>
            <person name="Nagaraj S."/>
            <person name="Zhao X."/>
            <person name="Tettelin H."/>
            <person name="Detolla L.J."/>
        </authorList>
    </citation>
    <scope>NUCLEOTIDE SEQUENCE [LARGE SCALE GENOMIC DNA]</scope>
    <source>
        <strain evidence="1 2">11-3469</strain>
    </source>
</reference>
<gene>
    <name evidence="1" type="ORF">BZL29_7763</name>
</gene>
<sequence>MGHDALQVLPKDVKIGDPAIKSNPDWTAALQRAGGLYEQASDALRSHIAPGTTPVLLEAANTAVKGLHTLGDSIANASPANGNAFGIANAAAKEVGALCNRLAP</sequence>
<organism evidence="1 2">
    <name type="scientific">Mycobacterium kansasii</name>
    <dbReference type="NCBI Taxonomy" id="1768"/>
    <lineage>
        <taxon>Bacteria</taxon>
        <taxon>Bacillati</taxon>
        <taxon>Actinomycetota</taxon>
        <taxon>Actinomycetes</taxon>
        <taxon>Mycobacteriales</taxon>
        <taxon>Mycobacteriaceae</taxon>
        <taxon>Mycobacterium</taxon>
    </lineage>
</organism>
<dbReference type="AlphaFoldDB" id="A0A1V3WE14"/>
<name>A0A1V3WE14_MYCKA</name>
<comment type="caution">
    <text evidence="1">The sequence shown here is derived from an EMBL/GenBank/DDBJ whole genome shotgun (WGS) entry which is preliminary data.</text>
</comment>
<dbReference type="Proteomes" id="UP000188532">
    <property type="component" value="Unassembled WGS sequence"/>
</dbReference>
<accession>A0A1V3WE14</accession>
<dbReference type="EMBL" id="MVBN01000011">
    <property type="protein sequence ID" value="OOK65224.1"/>
    <property type="molecule type" value="Genomic_DNA"/>
</dbReference>
<proteinExistence type="predicted"/>
<evidence type="ECO:0000313" key="1">
    <source>
        <dbReference type="EMBL" id="OOK65224.1"/>
    </source>
</evidence>